<feature type="transmembrane region" description="Helical" evidence="7">
    <location>
        <begin position="177"/>
        <end position="194"/>
    </location>
</feature>
<dbReference type="PROSITE" id="PS51257">
    <property type="entry name" value="PROKAR_LIPOPROTEIN"/>
    <property type="match status" value="1"/>
</dbReference>
<evidence type="ECO:0000256" key="3">
    <source>
        <dbReference type="ARBA" id="ARBA00022475"/>
    </source>
</evidence>
<feature type="transmembrane region" description="Helical" evidence="7">
    <location>
        <begin position="124"/>
        <end position="142"/>
    </location>
</feature>
<keyword evidence="5 7" id="KW-1133">Transmembrane helix</keyword>
<evidence type="ECO:0000256" key="4">
    <source>
        <dbReference type="ARBA" id="ARBA00022692"/>
    </source>
</evidence>
<dbReference type="InterPro" id="IPR035906">
    <property type="entry name" value="MetI-like_sf"/>
</dbReference>
<proteinExistence type="inferred from homology"/>
<feature type="domain" description="ABC transmembrane type-1" evidence="8">
    <location>
        <begin position="56"/>
        <end position="242"/>
    </location>
</feature>
<reference evidence="9" key="2">
    <citation type="journal article" date="2021" name="PeerJ">
        <title>Extensive microbial diversity within the chicken gut microbiome revealed by metagenomics and culture.</title>
        <authorList>
            <person name="Gilroy R."/>
            <person name="Ravi A."/>
            <person name="Getino M."/>
            <person name="Pursley I."/>
            <person name="Horton D.L."/>
            <person name="Alikhan N.F."/>
            <person name="Baker D."/>
            <person name="Gharbi K."/>
            <person name="Hall N."/>
            <person name="Watson M."/>
            <person name="Adriaenssens E.M."/>
            <person name="Foster-Nyarko E."/>
            <person name="Jarju S."/>
            <person name="Secka A."/>
            <person name="Antonio M."/>
            <person name="Oren A."/>
            <person name="Chaudhuri R.R."/>
            <person name="La Ragione R."/>
            <person name="Hildebrand F."/>
            <person name="Pallen M.J."/>
        </authorList>
    </citation>
    <scope>NUCLEOTIDE SEQUENCE</scope>
    <source>
        <strain evidence="9">ChiBcec15-4380</strain>
    </source>
</reference>
<evidence type="ECO:0000259" key="8">
    <source>
        <dbReference type="PROSITE" id="PS50928"/>
    </source>
</evidence>
<organism evidence="9 10">
    <name type="scientific">Candidatus Avoscillospira avicola</name>
    <dbReference type="NCBI Taxonomy" id="2840706"/>
    <lineage>
        <taxon>Bacteria</taxon>
        <taxon>Bacillati</taxon>
        <taxon>Bacillota</taxon>
        <taxon>Clostridia</taxon>
        <taxon>Eubacteriales</taxon>
        <taxon>Oscillospiraceae</taxon>
        <taxon>Oscillospiraceae incertae sedis</taxon>
        <taxon>Candidatus Avoscillospira</taxon>
    </lineage>
</organism>
<comment type="similarity">
    <text evidence="7">Belongs to the binding-protein-dependent transport system permease family.</text>
</comment>
<protein>
    <submittedName>
        <fullName evidence="9">Carbohydrate ABC transporter permease</fullName>
    </submittedName>
</protein>
<name>A0A9D1IW98_9FIRM</name>
<dbReference type="PANTHER" id="PTHR43744:SF12">
    <property type="entry name" value="ABC TRANSPORTER PERMEASE PROTEIN MG189-RELATED"/>
    <property type="match status" value="1"/>
</dbReference>
<feature type="transmembrane region" description="Helical" evidence="7">
    <location>
        <begin position="56"/>
        <end position="79"/>
    </location>
</feature>
<sequence>MKQRSLSVSCLALVLTLACVAPYGYVLFQSFFRDGGLTLWGYFQVFLNETQYLARFWTSLGLTSLIALAQLLVSLLAGFGFAKCNFPGKKAIFFVLMILMILPLQVTLVPNYLMLDQLGLLDTYYALVLPAIFVPLGTFIMTRSFQSVPKEVVEAARLDGCTTLGVIFRITAPMSKSGLVCTLLLSFLDAWNMVEQPMVYLKDFSMYPISVGLAAMPPTEVVVQMVCCILVALPPLFLFAFFNRELVEGIALGGEKG</sequence>
<keyword evidence="3" id="KW-1003">Cell membrane</keyword>
<dbReference type="SUPFAM" id="SSF161098">
    <property type="entry name" value="MetI-like"/>
    <property type="match status" value="1"/>
</dbReference>
<evidence type="ECO:0000256" key="5">
    <source>
        <dbReference type="ARBA" id="ARBA00022989"/>
    </source>
</evidence>
<dbReference type="PROSITE" id="PS50928">
    <property type="entry name" value="ABC_TM1"/>
    <property type="match status" value="1"/>
</dbReference>
<reference evidence="9" key="1">
    <citation type="submission" date="2020-10" db="EMBL/GenBank/DDBJ databases">
        <authorList>
            <person name="Gilroy R."/>
        </authorList>
    </citation>
    <scope>NUCLEOTIDE SEQUENCE</scope>
    <source>
        <strain evidence="9">ChiBcec15-4380</strain>
    </source>
</reference>
<dbReference type="EMBL" id="DVHE01000048">
    <property type="protein sequence ID" value="HIR50856.1"/>
    <property type="molecule type" value="Genomic_DNA"/>
</dbReference>
<dbReference type="Proteomes" id="UP000824239">
    <property type="component" value="Unassembled WGS sequence"/>
</dbReference>
<keyword evidence="4 7" id="KW-0812">Transmembrane</keyword>
<evidence type="ECO:0000256" key="7">
    <source>
        <dbReference type="RuleBase" id="RU363032"/>
    </source>
</evidence>
<gene>
    <name evidence="9" type="ORF">IAA53_06170</name>
</gene>
<dbReference type="Gene3D" id="1.10.3720.10">
    <property type="entry name" value="MetI-like"/>
    <property type="match status" value="1"/>
</dbReference>
<dbReference type="AlphaFoldDB" id="A0A9D1IW98"/>
<feature type="transmembrane region" description="Helical" evidence="7">
    <location>
        <begin position="91"/>
        <end position="112"/>
    </location>
</feature>
<comment type="subcellular location">
    <subcellularLocation>
        <location evidence="1 7">Cell membrane</location>
        <topology evidence="1 7">Multi-pass membrane protein</topology>
    </subcellularLocation>
</comment>
<dbReference type="Pfam" id="PF00528">
    <property type="entry name" value="BPD_transp_1"/>
    <property type="match status" value="1"/>
</dbReference>
<accession>A0A9D1IW98</accession>
<evidence type="ECO:0000256" key="1">
    <source>
        <dbReference type="ARBA" id="ARBA00004651"/>
    </source>
</evidence>
<comment type="caution">
    <text evidence="9">The sequence shown here is derived from an EMBL/GenBank/DDBJ whole genome shotgun (WGS) entry which is preliminary data.</text>
</comment>
<dbReference type="CDD" id="cd06261">
    <property type="entry name" value="TM_PBP2"/>
    <property type="match status" value="1"/>
</dbReference>
<keyword evidence="6 7" id="KW-0472">Membrane</keyword>
<dbReference type="GO" id="GO:0055085">
    <property type="term" value="P:transmembrane transport"/>
    <property type="evidence" value="ECO:0007669"/>
    <property type="project" value="InterPro"/>
</dbReference>
<dbReference type="InterPro" id="IPR000515">
    <property type="entry name" value="MetI-like"/>
</dbReference>
<keyword evidence="2 7" id="KW-0813">Transport</keyword>
<dbReference type="GO" id="GO:0005886">
    <property type="term" value="C:plasma membrane"/>
    <property type="evidence" value="ECO:0007669"/>
    <property type="project" value="UniProtKB-SubCell"/>
</dbReference>
<evidence type="ECO:0000313" key="10">
    <source>
        <dbReference type="Proteomes" id="UP000824239"/>
    </source>
</evidence>
<dbReference type="PANTHER" id="PTHR43744">
    <property type="entry name" value="ABC TRANSPORTER PERMEASE PROTEIN MG189-RELATED-RELATED"/>
    <property type="match status" value="1"/>
</dbReference>
<feature type="transmembrane region" description="Helical" evidence="7">
    <location>
        <begin position="221"/>
        <end position="242"/>
    </location>
</feature>
<evidence type="ECO:0000256" key="6">
    <source>
        <dbReference type="ARBA" id="ARBA00023136"/>
    </source>
</evidence>
<evidence type="ECO:0000256" key="2">
    <source>
        <dbReference type="ARBA" id="ARBA00022448"/>
    </source>
</evidence>
<evidence type="ECO:0000313" key="9">
    <source>
        <dbReference type="EMBL" id="HIR50856.1"/>
    </source>
</evidence>